<organism evidence="2 3">
    <name type="scientific">Inquilinus limosus MP06</name>
    <dbReference type="NCBI Taxonomy" id="1398085"/>
    <lineage>
        <taxon>Bacteria</taxon>
        <taxon>Pseudomonadati</taxon>
        <taxon>Pseudomonadota</taxon>
        <taxon>Alphaproteobacteria</taxon>
        <taxon>Rhodospirillales</taxon>
        <taxon>Rhodospirillaceae</taxon>
        <taxon>Inquilinus</taxon>
    </lineage>
</organism>
<keyword evidence="1" id="KW-0472">Membrane</keyword>
<dbReference type="RefSeq" id="WP_034831511.1">
    <property type="nucleotide sequence ID" value="NZ_JANX01000013.1"/>
</dbReference>
<feature type="transmembrane region" description="Helical" evidence="1">
    <location>
        <begin position="20"/>
        <end position="42"/>
    </location>
</feature>
<evidence type="ECO:0000256" key="1">
    <source>
        <dbReference type="SAM" id="Phobius"/>
    </source>
</evidence>
<reference evidence="2 3" key="1">
    <citation type="submission" date="2014-01" db="EMBL/GenBank/DDBJ databases">
        <title>Genome sequence determination for a cystic fibrosis isolate, Inquilinus limosus.</title>
        <authorList>
            <person name="Pino M."/>
            <person name="Di Conza J."/>
            <person name="Gutkind G."/>
        </authorList>
    </citation>
    <scope>NUCLEOTIDE SEQUENCE [LARGE SCALE GENOMIC DNA]</scope>
    <source>
        <strain evidence="2 3">MP06</strain>
    </source>
</reference>
<accession>A0A0A0DCL2</accession>
<sequence>MKRSRLPSSPPADDIPARPILLAGLGLFFALLLSAGLVAAMLGTFQHARPVAEAPPQPVPSPPRLQANPAADRIAAETRGRAELQGTAWVDRA</sequence>
<dbReference type="AlphaFoldDB" id="A0A0A0DCL2"/>
<proteinExistence type="predicted"/>
<gene>
    <name evidence="2" type="ORF">P409_02690</name>
</gene>
<feature type="non-terminal residue" evidence="2">
    <location>
        <position position="93"/>
    </location>
</feature>
<evidence type="ECO:0000313" key="2">
    <source>
        <dbReference type="EMBL" id="KGM35760.1"/>
    </source>
</evidence>
<protein>
    <submittedName>
        <fullName evidence="2">Uncharacterized protein</fullName>
    </submittedName>
</protein>
<name>A0A0A0DCL2_9PROT</name>
<keyword evidence="1" id="KW-1133">Transmembrane helix</keyword>
<comment type="caution">
    <text evidence="2">The sequence shown here is derived from an EMBL/GenBank/DDBJ whole genome shotgun (WGS) entry which is preliminary data.</text>
</comment>
<dbReference type="Proteomes" id="UP000029995">
    <property type="component" value="Unassembled WGS sequence"/>
</dbReference>
<keyword evidence="1" id="KW-0812">Transmembrane</keyword>
<evidence type="ECO:0000313" key="3">
    <source>
        <dbReference type="Proteomes" id="UP000029995"/>
    </source>
</evidence>
<dbReference type="EMBL" id="JANX01000013">
    <property type="protein sequence ID" value="KGM35760.1"/>
    <property type="molecule type" value="Genomic_DNA"/>
</dbReference>